<name>A0ABM8PDU2_9HYPH</name>
<sequence length="250" mass="26988">MLRSTRSTVAAWTLPVLLAFSTTTIALAQEPPAPRERVILVSAEGEASIAPDIAIVSFSVVRNSQTAQVAMDQNSQAMNAVMAALKSQGVEARDIQTSNFSIQPQYRHFQPKEDGTIDPPEVVGYEVTNTLMVKIRDIAKVGTILDRVVKLGVNQGGQIVFTNDDPEAAFTEARKQAVERAIAKARTLTEAAGVRLGQVIQIDENARPPMPPQPMSRMAMAKEAAFDAVPVAAGENTYAVRVDLTFALEQ</sequence>
<protein>
    <submittedName>
        <fullName evidence="2">SIMPL domain-containing protein</fullName>
    </submittedName>
</protein>
<evidence type="ECO:0000256" key="1">
    <source>
        <dbReference type="SAM" id="SignalP"/>
    </source>
</evidence>
<comment type="caution">
    <text evidence="2">The sequence shown here is derived from an EMBL/GenBank/DDBJ whole genome shotgun (WGS) entry which is preliminary data.</text>
</comment>
<keyword evidence="3" id="KW-1185">Reference proteome</keyword>
<keyword evidence="1" id="KW-0732">Signal</keyword>
<reference evidence="2 3" key="1">
    <citation type="submission" date="2020-11" db="EMBL/GenBank/DDBJ databases">
        <authorList>
            <person name="Lassalle F."/>
        </authorList>
    </citation>
    <scope>NUCLEOTIDE SEQUENCE [LARGE SCALE GENOMIC DNA]</scope>
    <source>
        <strain evidence="2 3">JC140</strain>
    </source>
</reference>
<accession>A0ABM8PDU2</accession>
<dbReference type="Proteomes" id="UP000606921">
    <property type="component" value="Unassembled WGS sequence"/>
</dbReference>
<feature type="signal peptide" evidence="1">
    <location>
        <begin position="1"/>
        <end position="28"/>
    </location>
</feature>
<dbReference type="InterPro" id="IPR052022">
    <property type="entry name" value="26kDa_periplasmic_antigen"/>
</dbReference>
<dbReference type="Gene3D" id="3.30.70.2970">
    <property type="entry name" value="Protein of unknown function (DUF541), domain 2"/>
    <property type="match status" value="1"/>
</dbReference>
<dbReference type="InterPro" id="IPR007497">
    <property type="entry name" value="SIMPL/DUF541"/>
</dbReference>
<gene>
    <name evidence="2" type="ORF">REJC140_00369</name>
</gene>
<evidence type="ECO:0000313" key="3">
    <source>
        <dbReference type="Proteomes" id="UP000606921"/>
    </source>
</evidence>
<feature type="chain" id="PRO_5046104403" evidence="1">
    <location>
        <begin position="29"/>
        <end position="250"/>
    </location>
</feature>
<evidence type="ECO:0000313" key="2">
    <source>
        <dbReference type="EMBL" id="CAD7023911.1"/>
    </source>
</evidence>
<dbReference type="Gene3D" id="3.30.110.170">
    <property type="entry name" value="Protein of unknown function (DUF541), domain 1"/>
    <property type="match status" value="1"/>
</dbReference>
<dbReference type="PANTHER" id="PTHR34387:SF1">
    <property type="entry name" value="PERIPLASMIC IMMUNOGENIC PROTEIN"/>
    <property type="match status" value="1"/>
</dbReference>
<dbReference type="EMBL" id="CABFWF030000001">
    <property type="protein sequence ID" value="CAD7023911.1"/>
    <property type="molecule type" value="Genomic_DNA"/>
</dbReference>
<dbReference type="RefSeq" id="WP_142591162.1">
    <property type="nucleotide sequence ID" value="NZ_CABFWF030000001.1"/>
</dbReference>
<dbReference type="Pfam" id="PF04402">
    <property type="entry name" value="SIMPL"/>
    <property type="match status" value="1"/>
</dbReference>
<proteinExistence type="predicted"/>
<dbReference type="PANTHER" id="PTHR34387">
    <property type="entry name" value="SLR1258 PROTEIN"/>
    <property type="match status" value="1"/>
</dbReference>
<organism evidence="2 3">
    <name type="scientific">Pseudorhizobium endolithicum</name>
    <dbReference type="NCBI Taxonomy" id="1191678"/>
    <lineage>
        <taxon>Bacteria</taxon>
        <taxon>Pseudomonadati</taxon>
        <taxon>Pseudomonadota</taxon>
        <taxon>Alphaproteobacteria</taxon>
        <taxon>Hyphomicrobiales</taxon>
        <taxon>Rhizobiaceae</taxon>
        <taxon>Rhizobium/Agrobacterium group</taxon>
        <taxon>Pseudorhizobium</taxon>
    </lineage>
</organism>